<accession>A0A1G8XHB3</accession>
<dbReference type="RefSeq" id="WP_092703317.1">
    <property type="nucleotide sequence ID" value="NZ_FNFC01000011.1"/>
</dbReference>
<sequence>MNKRLSIPGPRSLDATLDTTDSDTVVVACPPHPQFGGDRHDSRLTAVSDGLLAEDIDCLRFDYGPWDDGHAERRDVSQALSWARERYDGVGLFGFSFGASMSLLASASNEAATPDVLSVLAPAAQVTSDDDVVGAVDGVNCPAQVVYGERDDTARWEPVIERARERGFEVASFPADHFFVGQQSKVAETIVDFLTDALGN</sequence>
<reference evidence="1 2" key="1">
    <citation type="submission" date="2016-10" db="EMBL/GenBank/DDBJ databases">
        <authorList>
            <person name="de Groot N.N."/>
        </authorList>
    </citation>
    <scope>NUCLEOTIDE SEQUENCE [LARGE SCALE GENOMIC DNA]</scope>
    <source>
        <strain evidence="1 2">IBRC-M10015</strain>
    </source>
</reference>
<proteinExistence type="predicted"/>
<dbReference type="STRING" id="890420.SAMN05216226_11171"/>
<protein>
    <recommendedName>
        <fullName evidence="3">Dienelactone hydrolase domain-containing protein</fullName>
    </recommendedName>
</protein>
<dbReference type="InterPro" id="IPR029058">
    <property type="entry name" value="AB_hydrolase_fold"/>
</dbReference>
<name>A0A1G8XHB3_9EURY</name>
<organism evidence="1 2">
    <name type="scientific">Halovenus aranensis</name>
    <dbReference type="NCBI Taxonomy" id="890420"/>
    <lineage>
        <taxon>Archaea</taxon>
        <taxon>Methanobacteriati</taxon>
        <taxon>Methanobacteriota</taxon>
        <taxon>Stenosarchaea group</taxon>
        <taxon>Halobacteria</taxon>
        <taxon>Halobacteriales</taxon>
        <taxon>Haloarculaceae</taxon>
        <taxon>Halovenus</taxon>
    </lineage>
</organism>
<gene>
    <name evidence="1" type="ORF">SAMN05216226_11171</name>
</gene>
<dbReference type="EMBL" id="FNFC01000011">
    <property type="protein sequence ID" value="SDJ89787.1"/>
    <property type="molecule type" value="Genomic_DNA"/>
</dbReference>
<dbReference type="Gene3D" id="3.40.50.1820">
    <property type="entry name" value="alpha/beta hydrolase"/>
    <property type="match status" value="1"/>
</dbReference>
<evidence type="ECO:0008006" key="3">
    <source>
        <dbReference type="Google" id="ProtNLM"/>
    </source>
</evidence>
<dbReference type="SUPFAM" id="SSF53474">
    <property type="entry name" value="alpha/beta-Hydrolases"/>
    <property type="match status" value="1"/>
</dbReference>
<dbReference type="Proteomes" id="UP000198856">
    <property type="component" value="Unassembled WGS sequence"/>
</dbReference>
<evidence type="ECO:0000313" key="2">
    <source>
        <dbReference type="Proteomes" id="UP000198856"/>
    </source>
</evidence>
<keyword evidence="2" id="KW-1185">Reference proteome</keyword>
<evidence type="ECO:0000313" key="1">
    <source>
        <dbReference type="EMBL" id="SDJ89787.1"/>
    </source>
</evidence>
<dbReference type="OrthoDB" id="50239at2157"/>
<dbReference type="AlphaFoldDB" id="A0A1G8XHB3"/>